<protein>
    <recommendedName>
        <fullName evidence="3">Chorein N-terminal domain-containing protein</fullName>
    </recommendedName>
</protein>
<proteinExistence type="predicted"/>
<dbReference type="InterPro" id="IPR026854">
    <property type="entry name" value="VPS13_N"/>
</dbReference>
<keyword evidence="5" id="KW-1185">Reference proteome</keyword>
<evidence type="ECO:0000313" key="5">
    <source>
        <dbReference type="Proteomes" id="UP001162131"/>
    </source>
</evidence>
<sequence length="2043" mass="238170">MDRSDKERKDKERRDKEKKNEERKWNLNNLARTFIIKKIEQYLGKYLKDIKQKNLKATLGKSPEITIYEIKLRKDALDELRLPVNVLPSSVVREIICQIHIAYSTSQVNIILKGIRIIARPNSTDWTFEQWKNYKINKLREWEQAQKRNFKELNSNSFLKRKMHMLIKNMSISIENMTLYYQDVEALGYPCAVRLFLQEVSIYTTNENWEKSYSNQKDVTYRKIEIKNFSIAMMCEMPNNPALDVEEIFENIQFSERHYLLRPCNITILYKVNHKEFIDEPIHKLEVTSDNISISLNELQKHFLDGVLNLITHKKAYKQYEVFRPVSIISDSPRDWWQYIIKSGIQDLRASLQGLIGAKIKRERYVNLYKRYQNIIHAPWLEIIDKAGIKQMEEIEDFFSLEELTWFRTLALYQLRIEAMSYVKARGNVRGKTHLGDLWDYYLNDFESLLGDPYKKIAEEREIELTEKEKDELTCLLNMDKLDIVNTYLNGKSSSRKDKLFDVKFSIAHLSFYLVATRVPDLEKISMYQDQCFCEKCIRAPRVFDDAPRKFVRPRLSNYEECGYEERNSYEPREPWDVTMRKGDGKCIDSKLVSEQTVCLVEFGKCEGKLCLQRDLQLISENITISNFYVFDPLSLRFTEYLNEFKKTYNYSSGKNLTQIFIWNGVNDIIAANALKSYMTEIGLLSELEYLYHYEEVRARFPKDHKDPKDQSTTSTNLCICGKGFETYEKLFDAFLNPQNELFLHMPLEKRNELVKYSNKKEAAGILYDEIMSFFNEKVMVNFVKCCMRWITQQYKEIPNTNSSGRRKPASGGAINITLTLKGQTSPLQVQFIDKNRKRKEEEITDKEDVGRDFIRIEAHTLDMALTTQTLGSLADWLISSPPIGIFTNMQFKANFLTTLTSPSQPLSNIYDIIKYAKKTPSQLYSILRDVFLKSRRFKFELKLMSFTLGIIESNFKNENSRPTFVKVLLEVIKYEIKQPDFMKIEKSSSSRFRNDFIRDKKFYSNQKITIENIKFETKDLGNDSIHLLLQTKLNLKIKQCIMKYHPNLPETIIDCYLDHFKVFIKKEMITILCLLSTMNFSRNNSQMSEEKYERNKLEKSIMEYDRRQLERLLLSFQNKHYAAPNLKTCLHCLLNTKKVMTVFNFALGRRIQKDMPSDEDSNFVDFKVIGMHQKKEILNLACASIIGMYKKRPFKQTFSLFATTLRSNMGETYKITVYPGVTSQIHESFSRTEDLDCQDITPLFDPSEFRSTSLVAKASGIYDSALNNQRPEILPHFYEILKLDQRINIETFDENKWKERETQLVKHRIRAIETKKSTWIRQSSAPIDCIAKDIVPLNEYDKVILHISSINILLTEQFNRSPVFEAFFIIKNILDLYDLYGKHVKPTNLNVKVAQASKLYINFKIDKVEFICAYEGKILSIISEGFIMQKFSGIESQENLSKDAVKDDKGKTIEIKEERKEIIEERSNISLKRLNIEFGNSLYGFIAGCNFFTKTKYEQVMVYCNGMLYEISSDIHIDKENAIKITEISVSKGQEGTKIMMAPCNVIDKDRFEVSSARWALKINQVENSVEGLVRKKAQGESDFNINPIGILISTEEIFEVKNDIVHFFDILDTEKINEYLAIPSQYIFLDPPIEDYSHNSWRINLSKIFINMKHYNKPISQLYFDKGTIKASINTINNNSEYLLEGNIENLQISPENSIYSKLIEKCENKQGTSLLFKLDPTQDKLSLFISDAKIYFLSSFIDEIIGFVDEITYQLKFSNEINVSEEPSNFSMGFEFENCEIIFPKHSNSDDNVAIKVTKAILRKIEEESCYLISKNKINKNPPIKESSIDSEEKFNNLRSGSGTPIDSNKHTEEDIIAFRPARQSMKLTDKSSIASNPKHKKPQATLLSSLFGISIFDAKAEMNINSSIIPIANSKQAELSIYTPKDIREGKKTKMILKLYETNLGVSFARMTQMTEIMKGNFDEKSQSFPKAETTKKIKFKFKVKNSGIKIRRWLTAELPREAREETQEACQVDESKYLISGSEVAEEKSEDEEPKFTP</sequence>
<gene>
    <name evidence="4" type="ORF">BSTOLATCC_MIC21046</name>
</gene>
<evidence type="ECO:0000256" key="2">
    <source>
        <dbReference type="SAM" id="MobiDB-lite"/>
    </source>
</evidence>
<comment type="caution">
    <text evidence="4">The sequence shown here is derived from an EMBL/GenBank/DDBJ whole genome shotgun (WGS) entry which is preliminary data.</text>
</comment>
<feature type="region of interest" description="Disordered" evidence="2">
    <location>
        <begin position="2022"/>
        <end position="2043"/>
    </location>
</feature>
<accession>A0AAU9IVM1</accession>
<dbReference type="EMBL" id="CAJZBQ010000020">
    <property type="protein sequence ID" value="CAG9318574.1"/>
    <property type="molecule type" value="Genomic_DNA"/>
</dbReference>
<feature type="region of interest" description="Disordered" evidence="2">
    <location>
        <begin position="1"/>
        <end position="21"/>
    </location>
</feature>
<dbReference type="Pfam" id="PF12624">
    <property type="entry name" value="VPS13_N"/>
    <property type="match status" value="1"/>
</dbReference>
<reference evidence="4" key="1">
    <citation type="submission" date="2021-09" db="EMBL/GenBank/DDBJ databases">
        <authorList>
            <consortium name="AG Swart"/>
            <person name="Singh M."/>
            <person name="Singh A."/>
            <person name="Seah K."/>
            <person name="Emmerich C."/>
        </authorList>
    </citation>
    <scope>NUCLEOTIDE SEQUENCE</scope>
    <source>
        <strain evidence="4">ATCC30299</strain>
    </source>
</reference>
<evidence type="ECO:0000259" key="3">
    <source>
        <dbReference type="Pfam" id="PF12624"/>
    </source>
</evidence>
<evidence type="ECO:0000313" key="4">
    <source>
        <dbReference type="EMBL" id="CAG9318574.1"/>
    </source>
</evidence>
<feature type="compositionally biased region" description="Acidic residues" evidence="2">
    <location>
        <begin position="2033"/>
        <end position="2043"/>
    </location>
</feature>
<evidence type="ECO:0000256" key="1">
    <source>
        <dbReference type="ARBA" id="ARBA00022448"/>
    </source>
</evidence>
<feature type="domain" description="Chorein N-terminal" evidence="3">
    <location>
        <begin position="40"/>
        <end position="513"/>
    </location>
</feature>
<name>A0AAU9IVM1_9CILI</name>
<dbReference type="Proteomes" id="UP001162131">
    <property type="component" value="Unassembled WGS sequence"/>
</dbReference>
<keyword evidence="1" id="KW-0813">Transport</keyword>
<organism evidence="4 5">
    <name type="scientific">Blepharisma stoltei</name>
    <dbReference type="NCBI Taxonomy" id="1481888"/>
    <lineage>
        <taxon>Eukaryota</taxon>
        <taxon>Sar</taxon>
        <taxon>Alveolata</taxon>
        <taxon>Ciliophora</taxon>
        <taxon>Postciliodesmatophora</taxon>
        <taxon>Heterotrichea</taxon>
        <taxon>Heterotrichida</taxon>
        <taxon>Blepharismidae</taxon>
        <taxon>Blepharisma</taxon>
    </lineage>
</organism>